<proteinExistence type="predicted"/>
<evidence type="ECO:0000313" key="2">
    <source>
        <dbReference type="Proteomes" id="UP000178117"/>
    </source>
</evidence>
<evidence type="ECO:0000313" key="1">
    <source>
        <dbReference type="EMBL" id="OGN17895.1"/>
    </source>
</evidence>
<organism evidence="1 2">
    <name type="scientific">Candidatus Yanofskybacteria bacterium RIFCSPHIGHO2_02_FULL_50_12</name>
    <dbReference type="NCBI Taxonomy" id="1802685"/>
    <lineage>
        <taxon>Bacteria</taxon>
        <taxon>Candidatus Yanofskyibacteriota</taxon>
    </lineage>
</organism>
<gene>
    <name evidence="1" type="ORF">A3C88_01060</name>
</gene>
<dbReference type="Proteomes" id="UP000178117">
    <property type="component" value="Unassembled WGS sequence"/>
</dbReference>
<name>A0A1F8FXW9_9BACT</name>
<reference evidence="1 2" key="1">
    <citation type="journal article" date="2016" name="Nat. Commun.">
        <title>Thousands of microbial genomes shed light on interconnected biogeochemical processes in an aquifer system.</title>
        <authorList>
            <person name="Anantharaman K."/>
            <person name="Brown C.T."/>
            <person name="Hug L.A."/>
            <person name="Sharon I."/>
            <person name="Castelle C.J."/>
            <person name="Probst A.J."/>
            <person name="Thomas B.C."/>
            <person name="Singh A."/>
            <person name="Wilkins M.J."/>
            <person name="Karaoz U."/>
            <person name="Brodie E.L."/>
            <person name="Williams K.H."/>
            <person name="Hubbard S.S."/>
            <person name="Banfield J.F."/>
        </authorList>
    </citation>
    <scope>NUCLEOTIDE SEQUENCE [LARGE SCALE GENOMIC DNA]</scope>
</reference>
<dbReference type="EMBL" id="MGJZ01000002">
    <property type="protein sequence ID" value="OGN17895.1"/>
    <property type="molecule type" value="Genomic_DNA"/>
</dbReference>
<accession>A0A1F8FXW9</accession>
<sequence length="246" mass="27154">MARAKSEFVSSFKIAGTVFEKLATAVIDAGGNDEHLRRLESDEGLRAKVAQLIVGAMVETGAALGEQLEWWIQLWQELGFTVERSVIALPLVPPNFGPARLIVIPQGLTIQRAWEVAQSLFPCYSYISGDLDKAIPTNDRTATDTAYAIIVRDREEADEEFKSLSANDLKARGLRGITVLETITDEIGYYKRSGKHRDVKNVTLCSGSRYSDGSVPGSYWCGDGFRLGWCSSDDRSDLLRSREAIS</sequence>
<protein>
    <submittedName>
        <fullName evidence="1">Uncharacterized protein</fullName>
    </submittedName>
</protein>
<dbReference type="AlphaFoldDB" id="A0A1F8FXW9"/>
<comment type="caution">
    <text evidence="1">The sequence shown here is derived from an EMBL/GenBank/DDBJ whole genome shotgun (WGS) entry which is preliminary data.</text>
</comment>